<name>A0ABU1K1W5_9FLAO</name>
<evidence type="ECO:0000256" key="1">
    <source>
        <dbReference type="ARBA" id="ARBA00008007"/>
    </source>
</evidence>
<dbReference type="CDD" id="cd06223">
    <property type="entry name" value="PRTases_typeI"/>
    <property type="match status" value="1"/>
</dbReference>
<dbReference type="InterPro" id="IPR000836">
    <property type="entry name" value="PRTase_dom"/>
</dbReference>
<dbReference type="InterPro" id="IPR051910">
    <property type="entry name" value="ComF/GntX_DNA_util-trans"/>
</dbReference>
<sequence length="226" mass="25570">MLTDLFNLFFPKTCAVCRENLISEEAVICTSCLHQLPLTNYHLYNENTVKKVFYGRVSVVNATSFLYFYKNSITQTLIHALKYKGVEEISAFLGSWYVEKLNETSWVTDIDAIVPVPLHKKRLRKRGYNQVEGFGKALATHFSLPYTNDVLIKTSATRTQVFKSRLARSNIQTHNFALKNKQKLAGKHILLVDDIVTTGATLETCANLLTEIPDVKISFATMAITI</sequence>
<dbReference type="SUPFAM" id="SSF53271">
    <property type="entry name" value="PRTase-like"/>
    <property type="match status" value="1"/>
</dbReference>
<evidence type="ECO:0000313" key="4">
    <source>
        <dbReference type="Proteomes" id="UP001257659"/>
    </source>
</evidence>
<comment type="caution">
    <text evidence="3">The sequence shown here is derived from an EMBL/GenBank/DDBJ whole genome shotgun (WGS) entry which is preliminary data.</text>
</comment>
<dbReference type="Proteomes" id="UP001257659">
    <property type="component" value="Unassembled WGS sequence"/>
</dbReference>
<proteinExistence type="inferred from homology"/>
<organism evidence="3 4">
    <name type="scientific">Mesonia maritima</name>
    <dbReference type="NCBI Taxonomy" id="1793873"/>
    <lineage>
        <taxon>Bacteria</taxon>
        <taxon>Pseudomonadati</taxon>
        <taxon>Bacteroidota</taxon>
        <taxon>Flavobacteriia</taxon>
        <taxon>Flavobacteriales</taxon>
        <taxon>Flavobacteriaceae</taxon>
        <taxon>Mesonia</taxon>
    </lineage>
</organism>
<protein>
    <submittedName>
        <fullName evidence="3">ComF family protein</fullName>
    </submittedName>
</protein>
<dbReference type="Pfam" id="PF00156">
    <property type="entry name" value="Pribosyltran"/>
    <property type="match status" value="1"/>
</dbReference>
<keyword evidence="4" id="KW-1185">Reference proteome</keyword>
<dbReference type="RefSeq" id="WP_309726431.1">
    <property type="nucleotide sequence ID" value="NZ_JAVDQA010000001.1"/>
</dbReference>
<dbReference type="PANTHER" id="PTHR47505:SF1">
    <property type="entry name" value="DNA UTILIZATION PROTEIN YHGH"/>
    <property type="match status" value="1"/>
</dbReference>
<dbReference type="InterPro" id="IPR029057">
    <property type="entry name" value="PRTase-like"/>
</dbReference>
<comment type="similarity">
    <text evidence="1">Belongs to the ComF/GntX family.</text>
</comment>
<feature type="domain" description="Phosphoribosyltransferase" evidence="2">
    <location>
        <begin position="134"/>
        <end position="211"/>
    </location>
</feature>
<accession>A0ABU1K1W5</accession>
<gene>
    <name evidence="3" type="ORF">GGR31_000215</name>
</gene>
<dbReference type="PANTHER" id="PTHR47505">
    <property type="entry name" value="DNA UTILIZATION PROTEIN YHGH"/>
    <property type="match status" value="1"/>
</dbReference>
<evidence type="ECO:0000259" key="2">
    <source>
        <dbReference type="Pfam" id="PF00156"/>
    </source>
</evidence>
<dbReference type="EMBL" id="JAVDQA010000001">
    <property type="protein sequence ID" value="MDR6299599.1"/>
    <property type="molecule type" value="Genomic_DNA"/>
</dbReference>
<evidence type="ECO:0000313" key="3">
    <source>
        <dbReference type="EMBL" id="MDR6299599.1"/>
    </source>
</evidence>
<reference evidence="3 4" key="1">
    <citation type="submission" date="2023-07" db="EMBL/GenBank/DDBJ databases">
        <title>Genomic Encyclopedia of Type Strains, Phase IV (KMG-IV): sequencing the most valuable type-strain genomes for metagenomic binning, comparative biology and taxonomic classification.</title>
        <authorList>
            <person name="Goeker M."/>
        </authorList>
    </citation>
    <scope>NUCLEOTIDE SEQUENCE [LARGE SCALE GENOMIC DNA]</scope>
    <source>
        <strain evidence="3 4">DSM 102814</strain>
    </source>
</reference>
<dbReference type="Gene3D" id="3.40.50.2020">
    <property type="match status" value="1"/>
</dbReference>